<sequence length="337" mass="38424">MENILTWAGIAFCVTQSAMFSGSNLAFYRLSRLQLEVEAKRDERASRVLRLREDSNFLLATILWGNVSINVLLALLANSVMAGLLAFLFSTFIITWFGEIMPQAYFSRHPLRTASLLAPVIHLYQFLLFPFARPTARFLDWWLGKEAIEYMHEPLLRDILKAHVRSPETEVSDVEGIGALNFLDIDDLSTMEEGEQLSDDSIITLPVDLDLPRFPEVERRADDAFLQRINAPGEPWVIVVDAEGEPRLALHVDQFTRAALYGKQPLEPYRYCHRPVVVRDQQTTLGDVIRQLKRASANTDDQIQNDVVLIWVGQRRIITGSDILARLLTGIGKYRYH</sequence>
<dbReference type="AlphaFoldDB" id="A0A5B0X404"/>
<feature type="transmembrane region" description="Helical" evidence="2">
    <location>
        <begin position="82"/>
        <end position="101"/>
    </location>
</feature>
<feature type="domain" description="CNNM transmembrane" evidence="3">
    <location>
        <begin position="1"/>
        <end position="175"/>
    </location>
</feature>
<comment type="caution">
    <text evidence="4">The sequence shown here is derived from an EMBL/GenBank/DDBJ whole genome shotgun (WGS) entry which is preliminary data.</text>
</comment>
<dbReference type="Pfam" id="PF01595">
    <property type="entry name" value="CNNM"/>
    <property type="match status" value="1"/>
</dbReference>
<dbReference type="GO" id="GO:0016020">
    <property type="term" value="C:membrane"/>
    <property type="evidence" value="ECO:0007669"/>
    <property type="project" value="UniProtKB-UniRule"/>
</dbReference>
<proteinExistence type="predicted"/>
<dbReference type="InterPro" id="IPR002550">
    <property type="entry name" value="CNNM"/>
</dbReference>
<feature type="transmembrane region" description="Helical" evidence="2">
    <location>
        <begin position="57"/>
        <end position="76"/>
    </location>
</feature>
<organism evidence="4 5">
    <name type="scientific">Pseudohalioglobus sediminis</name>
    <dbReference type="NCBI Taxonomy" id="2606449"/>
    <lineage>
        <taxon>Bacteria</taxon>
        <taxon>Pseudomonadati</taxon>
        <taxon>Pseudomonadota</taxon>
        <taxon>Gammaproteobacteria</taxon>
        <taxon>Cellvibrionales</taxon>
        <taxon>Halieaceae</taxon>
        <taxon>Pseudohalioglobus</taxon>
    </lineage>
</organism>
<accession>A0A5B0X404</accession>
<dbReference type="PROSITE" id="PS51846">
    <property type="entry name" value="CNNM"/>
    <property type="match status" value="1"/>
</dbReference>
<evidence type="ECO:0000313" key="4">
    <source>
        <dbReference type="EMBL" id="KAA1193021.1"/>
    </source>
</evidence>
<reference evidence="4 5" key="1">
    <citation type="submission" date="2019-09" db="EMBL/GenBank/DDBJ databases">
        <authorList>
            <person name="Chen X.-Y."/>
        </authorList>
    </citation>
    <scope>NUCLEOTIDE SEQUENCE [LARGE SCALE GENOMIC DNA]</scope>
    <source>
        <strain evidence="4 5">NY5</strain>
    </source>
</reference>
<keyword evidence="5" id="KW-1185">Reference proteome</keyword>
<gene>
    <name evidence="4" type="ORF">F0M18_04015</name>
</gene>
<evidence type="ECO:0000256" key="2">
    <source>
        <dbReference type="SAM" id="Phobius"/>
    </source>
</evidence>
<dbReference type="Proteomes" id="UP000323708">
    <property type="component" value="Unassembled WGS sequence"/>
</dbReference>
<evidence type="ECO:0000259" key="3">
    <source>
        <dbReference type="PROSITE" id="PS51846"/>
    </source>
</evidence>
<dbReference type="RefSeq" id="WP_149610130.1">
    <property type="nucleotide sequence ID" value="NZ_VTUX01000002.1"/>
</dbReference>
<dbReference type="PANTHER" id="PTHR12064">
    <property type="entry name" value="METAL TRANSPORTER CNNM"/>
    <property type="match status" value="1"/>
</dbReference>
<feature type="transmembrane region" description="Helical" evidence="2">
    <location>
        <begin position="6"/>
        <end position="27"/>
    </location>
</feature>
<dbReference type="EMBL" id="VTUX01000002">
    <property type="protein sequence ID" value="KAA1193021.1"/>
    <property type="molecule type" value="Genomic_DNA"/>
</dbReference>
<dbReference type="InterPro" id="IPR045095">
    <property type="entry name" value="ACDP"/>
</dbReference>
<feature type="transmembrane region" description="Helical" evidence="2">
    <location>
        <begin position="113"/>
        <end position="132"/>
    </location>
</feature>
<evidence type="ECO:0000313" key="5">
    <source>
        <dbReference type="Proteomes" id="UP000323708"/>
    </source>
</evidence>
<name>A0A5B0X404_9GAMM</name>
<dbReference type="GO" id="GO:0010960">
    <property type="term" value="P:magnesium ion homeostasis"/>
    <property type="evidence" value="ECO:0007669"/>
    <property type="project" value="InterPro"/>
</dbReference>
<evidence type="ECO:0000256" key="1">
    <source>
        <dbReference type="PROSITE-ProRule" id="PRU01193"/>
    </source>
</evidence>
<keyword evidence="1 2" id="KW-0812">Transmembrane</keyword>
<protein>
    <submittedName>
        <fullName evidence="4">DUF21 domain-containing protein</fullName>
    </submittedName>
</protein>
<dbReference type="PANTHER" id="PTHR12064:SF94">
    <property type="entry name" value="UNEXTENDED PROTEIN"/>
    <property type="match status" value="1"/>
</dbReference>
<keyword evidence="1 2" id="KW-0472">Membrane</keyword>
<keyword evidence="1 2" id="KW-1133">Transmembrane helix</keyword>